<feature type="transmembrane region" description="Helical" evidence="6">
    <location>
        <begin position="6"/>
        <end position="27"/>
    </location>
</feature>
<dbReference type="InterPro" id="IPR023353">
    <property type="entry name" value="LemA-like_dom_sf"/>
</dbReference>
<dbReference type="RefSeq" id="WP_012242282.1">
    <property type="nucleotide sequence ID" value="NZ_JACAOE010000001.1"/>
</dbReference>
<dbReference type="GO" id="GO:0016020">
    <property type="term" value="C:membrane"/>
    <property type="evidence" value="ECO:0007669"/>
    <property type="project" value="UniProtKB-SubCell"/>
</dbReference>
<keyword evidence="4 6" id="KW-1133">Transmembrane helix</keyword>
<evidence type="ECO:0000256" key="2">
    <source>
        <dbReference type="ARBA" id="ARBA00008854"/>
    </source>
</evidence>
<dbReference type="Proteomes" id="UP000315938">
    <property type="component" value="Unassembled WGS sequence"/>
</dbReference>
<dbReference type="OMA" id="AYPEMRS"/>
<evidence type="ECO:0000313" key="8">
    <source>
        <dbReference type="Proteomes" id="UP000315938"/>
    </source>
</evidence>
<dbReference type="EMBL" id="VKID01000001">
    <property type="protein sequence ID" value="TRY00219.1"/>
    <property type="molecule type" value="Genomic_DNA"/>
</dbReference>
<protein>
    <submittedName>
        <fullName evidence="7">LemA family protein</fullName>
    </submittedName>
</protein>
<dbReference type="Pfam" id="PF04011">
    <property type="entry name" value="LemA"/>
    <property type="match status" value="1"/>
</dbReference>
<keyword evidence="3 6" id="KW-0812">Transmembrane</keyword>
<organism evidence="7 8">
    <name type="scientific">Acholeplasma laidlawii</name>
    <dbReference type="NCBI Taxonomy" id="2148"/>
    <lineage>
        <taxon>Bacteria</taxon>
        <taxon>Bacillati</taxon>
        <taxon>Mycoplasmatota</taxon>
        <taxon>Mollicutes</taxon>
        <taxon>Acholeplasmatales</taxon>
        <taxon>Acholeplasmataceae</taxon>
        <taxon>Acholeplasma</taxon>
    </lineage>
</organism>
<dbReference type="PANTHER" id="PTHR34478">
    <property type="entry name" value="PROTEIN LEMA"/>
    <property type="match status" value="1"/>
</dbReference>
<evidence type="ECO:0000256" key="1">
    <source>
        <dbReference type="ARBA" id="ARBA00004167"/>
    </source>
</evidence>
<dbReference type="AlphaFoldDB" id="A0A553IJ55"/>
<comment type="subcellular location">
    <subcellularLocation>
        <location evidence="1">Membrane</location>
        <topology evidence="1">Single-pass membrane protein</topology>
    </subcellularLocation>
</comment>
<sequence>MDNLLIFYITAGIVVLILVIIWVWYLINANSFKKNKQNIADLMIDIDDIIVNKHNLLNLMIEQTKRSLAIEAKVLNEMLEIAVITNSDSVEQKQDISFQLTQSMHMLYEMITEHKDLKTSKAIKEKLDDWIILEESLQSTRKLYNTNVSSFNHKIVAFPSNIIAKIKKYKRIDFFEVDILLTKEEVDSL</sequence>
<evidence type="ECO:0000256" key="5">
    <source>
        <dbReference type="ARBA" id="ARBA00023136"/>
    </source>
</evidence>
<dbReference type="PANTHER" id="PTHR34478:SF1">
    <property type="entry name" value="PROTEIN LEMA"/>
    <property type="match status" value="1"/>
</dbReference>
<evidence type="ECO:0000313" key="7">
    <source>
        <dbReference type="EMBL" id="TRY00219.1"/>
    </source>
</evidence>
<dbReference type="SUPFAM" id="SSF140478">
    <property type="entry name" value="LemA-like"/>
    <property type="match status" value="1"/>
</dbReference>
<reference evidence="7 8" key="1">
    <citation type="submission" date="2019-07" db="EMBL/GenBank/DDBJ databases">
        <title>Genome sequence of Acholeplasma laidlawii strain with increased resistance to erythromycin.</title>
        <authorList>
            <person name="Medvedeva E.S."/>
            <person name="Baranova N.B."/>
            <person name="Siniagina M.N."/>
            <person name="Mouzykantov A."/>
            <person name="Chernova O.A."/>
            <person name="Chernov V.M."/>
        </authorList>
    </citation>
    <scope>NUCLEOTIDE SEQUENCE [LARGE SCALE GENOMIC DNA]</scope>
    <source>
        <strain evidence="7 8">PG8REry</strain>
    </source>
</reference>
<dbReference type="GeneID" id="41338514"/>
<accession>A0A553IJ55</accession>
<keyword evidence="5 6" id="KW-0472">Membrane</keyword>
<dbReference type="InterPro" id="IPR007156">
    <property type="entry name" value="MamQ_LemA"/>
</dbReference>
<gene>
    <name evidence="7" type="ORF">FNV44_04000</name>
</gene>
<dbReference type="Gene3D" id="1.20.1440.20">
    <property type="entry name" value="LemA-like domain"/>
    <property type="match status" value="1"/>
</dbReference>
<name>A0A553IJ55_ACHLA</name>
<evidence type="ECO:0000256" key="6">
    <source>
        <dbReference type="SAM" id="Phobius"/>
    </source>
</evidence>
<proteinExistence type="inferred from homology"/>
<evidence type="ECO:0000256" key="4">
    <source>
        <dbReference type="ARBA" id="ARBA00022989"/>
    </source>
</evidence>
<evidence type="ECO:0000256" key="3">
    <source>
        <dbReference type="ARBA" id="ARBA00022692"/>
    </source>
</evidence>
<comment type="similarity">
    <text evidence="2">Belongs to the LemA family.</text>
</comment>
<comment type="caution">
    <text evidence="7">The sequence shown here is derived from an EMBL/GenBank/DDBJ whole genome shotgun (WGS) entry which is preliminary data.</text>
</comment>